<keyword evidence="9" id="KW-1185">Reference proteome</keyword>
<feature type="transmembrane region" description="Helical" evidence="6">
    <location>
        <begin position="162"/>
        <end position="179"/>
    </location>
</feature>
<dbReference type="InterPro" id="IPR020846">
    <property type="entry name" value="MFS_dom"/>
</dbReference>
<evidence type="ECO:0000256" key="2">
    <source>
        <dbReference type="ARBA" id="ARBA00022475"/>
    </source>
</evidence>
<feature type="transmembrane region" description="Helical" evidence="6">
    <location>
        <begin position="40"/>
        <end position="63"/>
    </location>
</feature>
<dbReference type="Gene3D" id="1.20.1250.20">
    <property type="entry name" value="MFS general substrate transporter like domains"/>
    <property type="match status" value="2"/>
</dbReference>
<evidence type="ECO:0000313" key="9">
    <source>
        <dbReference type="Proteomes" id="UP000552644"/>
    </source>
</evidence>
<feature type="transmembrane region" description="Helical" evidence="6">
    <location>
        <begin position="96"/>
        <end position="119"/>
    </location>
</feature>
<evidence type="ECO:0000256" key="6">
    <source>
        <dbReference type="SAM" id="Phobius"/>
    </source>
</evidence>
<comment type="subcellular location">
    <subcellularLocation>
        <location evidence="1">Cell membrane</location>
        <topology evidence="1">Multi-pass membrane protein</topology>
    </subcellularLocation>
</comment>
<keyword evidence="5 6" id="KW-0472">Membrane</keyword>
<evidence type="ECO:0000313" key="8">
    <source>
        <dbReference type="EMBL" id="MBB4913471.1"/>
    </source>
</evidence>
<dbReference type="AlphaFoldDB" id="A0A7W7VK98"/>
<sequence length="401" mass="41089">MRLYPVVAVGMLAITDAFVNQALSVLAPDITASFGVSTGALTSLLAIQLLAVGVAPFLMATVVRGRPIRALVSIVTGLVWSVSTLAISFAGDIWTLGALLLVSGLANGSQIALHSPLLADIYPPAVRGRVLALYGAAMPAGAILSPLTVSALSGWFGLDWRAVYAVLGVLSLLGCLSALRLRDPGIGRHDEVTPGGNPLRSRTLRRVFAAFVAYGMLLVPAATFLSVHLKERWGMETDARGLFTACCSAGAIVALVAFGRRLDAIFQADPGRVPIVAARIIACSALAFAAGASAPVLPLTLLAFFVGLVLTPMIVPMITLIMIAVTGPGGRSYMASLFGVGLAIGGLTGAALLSTVEGTYGTAGAVASIALPGLLAGLLIASTARTIRADLIPVREENVNA</sequence>
<evidence type="ECO:0000256" key="1">
    <source>
        <dbReference type="ARBA" id="ARBA00004651"/>
    </source>
</evidence>
<feature type="transmembrane region" description="Helical" evidence="6">
    <location>
        <begin position="70"/>
        <end position="90"/>
    </location>
</feature>
<evidence type="ECO:0000256" key="4">
    <source>
        <dbReference type="ARBA" id="ARBA00022989"/>
    </source>
</evidence>
<gene>
    <name evidence="8" type="ORF">FHS44_000543</name>
</gene>
<dbReference type="Pfam" id="PF07690">
    <property type="entry name" value="MFS_1"/>
    <property type="match status" value="1"/>
</dbReference>
<dbReference type="RefSeq" id="WP_184712248.1">
    <property type="nucleotide sequence ID" value="NZ_JACHJP010000001.1"/>
</dbReference>
<feature type="transmembrane region" description="Helical" evidence="6">
    <location>
        <begin position="302"/>
        <end position="325"/>
    </location>
</feature>
<dbReference type="InterPro" id="IPR050189">
    <property type="entry name" value="MFS_Efflux_Transporters"/>
</dbReference>
<dbReference type="SUPFAM" id="SSF103473">
    <property type="entry name" value="MFS general substrate transporter"/>
    <property type="match status" value="1"/>
</dbReference>
<dbReference type="PROSITE" id="PS50850">
    <property type="entry name" value="MFS"/>
    <property type="match status" value="1"/>
</dbReference>
<keyword evidence="2" id="KW-1003">Cell membrane</keyword>
<proteinExistence type="predicted"/>
<organism evidence="8 9">
    <name type="scientific">Streptosporangium saharense</name>
    <dbReference type="NCBI Taxonomy" id="1706840"/>
    <lineage>
        <taxon>Bacteria</taxon>
        <taxon>Bacillati</taxon>
        <taxon>Actinomycetota</taxon>
        <taxon>Actinomycetes</taxon>
        <taxon>Streptosporangiales</taxon>
        <taxon>Streptosporangiaceae</taxon>
        <taxon>Streptosporangium</taxon>
    </lineage>
</organism>
<evidence type="ECO:0000256" key="3">
    <source>
        <dbReference type="ARBA" id="ARBA00022692"/>
    </source>
</evidence>
<feature type="transmembrane region" description="Helical" evidence="6">
    <location>
        <begin position="241"/>
        <end position="259"/>
    </location>
</feature>
<evidence type="ECO:0000256" key="5">
    <source>
        <dbReference type="ARBA" id="ARBA00023136"/>
    </source>
</evidence>
<accession>A0A7W7VK98</accession>
<name>A0A7W7VK98_9ACTN</name>
<protein>
    <submittedName>
        <fullName evidence="8">Putative MFS family arabinose efflux permease</fullName>
    </submittedName>
</protein>
<dbReference type="PANTHER" id="PTHR43124">
    <property type="entry name" value="PURINE EFFLUX PUMP PBUE"/>
    <property type="match status" value="1"/>
</dbReference>
<comment type="caution">
    <text evidence="8">The sequence shown here is derived from an EMBL/GenBank/DDBJ whole genome shotgun (WGS) entry which is preliminary data.</text>
</comment>
<feature type="transmembrane region" description="Helical" evidence="6">
    <location>
        <begin position="359"/>
        <end position="381"/>
    </location>
</feature>
<feature type="transmembrane region" description="Helical" evidence="6">
    <location>
        <begin position="271"/>
        <end position="290"/>
    </location>
</feature>
<dbReference type="InterPro" id="IPR036259">
    <property type="entry name" value="MFS_trans_sf"/>
</dbReference>
<dbReference type="Proteomes" id="UP000552644">
    <property type="component" value="Unassembled WGS sequence"/>
</dbReference>
<evidence type="ECO:0000259" key="7">
    <source>
        <dbReference type="PROSITE" id="PS50850"/>
    </source>
</evidence>
<reference evidence="8 9" key="1">
    <citation type="submission" date="2020-08" db="EMBL/GenBank/DDBJ databases">
        <title>Genomic Encyclopedia of Type Strains, Phase III (KMG-III): the genomes of soil and plant-associated and newly described type strains.</title>
        <authorList>
            <person name="Whitman W."/>
        </authorList>
    </citation>
    <scope>NUCLEOTIDE SEQUENCE [LARGE SCALE GENOMIC DNA]</scope>
    <source>
        <strain evidence="8 9">CECT 8840</strain>
    </source>
</reference>
<feature type="transmembrane region" description="Helical" evidence="6">
    <location>
        <begin position="131"/>
        <end position="156"/>
    </location>
</feature>
<keyword evidence="4 6" id="KW-1133">Transmembrane helix</keyword>
<dbReference type="InterPro" id="IPR011701">
    <property type="entry name" value="MFS"/>
</dbReference>
<feature type="transmembrane region" description="Helical" evidence="6">
    <location>
        <begin position="207"/>
        <end position="229"/>
    </location>
</feature>
<dbReference type="GO" id="GO:0005886">
    <property type="term" value="C:plasma membrane"/>
    <property type="evidence" value="ECO:0007669"/>
    <property type="project" value="UniProtKB-SubCell"/>
</dbReference>
<dbReference type="GO" id="GO:0022857">
    <property type="term" value="F:transmembrane transporter activity"/>
    <property type="evidence" value="ECO:0007669"/>
    <property type="project" value="InterPro"/>
</dbReference>
<keyword evidence="3 6" id="KW-0812">Transmembrane</keyword>
<dbReference type="PANTHER" id="PTHR43124:SF3">
    <property type="entry name" value="CHLORAMPHENICOL EFFLUX PUMP RV0191"/>
    <property type="match status" value="1"/>
</dbReference>
<feature type="transmembrane region" description="Helical" evidence="6">
    <location>
        <begin position="332"/>
        <end position="353"/>
    </location>
</feature>
<feature type="domain" description="Major facilitator superfamily (MFS) profile" evidence="7">
    <location>
        <begin position="2"/>
        <end position="385"/>
    </location>
</feature>
<dbReference type="EMBL" id="JACHJP010000001">
    <property type="protein sequence ID" value="MBB4913471.1"/>
    <property type="molecule type" value="Genomic_DNA"/>
</dbReference>